<feature type="non-terminal residue" evidence="1">
    <location>
        <position position="234"/>
    </location>
</feature>
<evidence type="ECO:0000313" key="2">
    <source>
        <dbReference type="Proteomes" id="UP000776650"/>
    </source>
</evidence>
<organism evidence="1 2">
    <name type="scientific">Dietzia timorensis</name>
    <dbReference type="NCBI Taxonomy" id="499555"/>
    <lineage>
        <taxon>Bacteria</taxon>
        <taxon>Bacillati</taxon>
        <taxon>Actinomycetota</taxon>
        <taxon>Actinomycetes</taxon>
        <taxon>Mycobacteriales</taxon>
        <taxon>Dietziaceae</taxon>
        <taxon>Dietzia</taxon>
    </lineage>
</organism>
<dbReference type="AlphaFoldDB" id="A0A921F2W4"/>
<dbReference type="EMBL" id="DYXM01000016">
    <property type="protein sequence ID" value="HJE89514.1"/>
    <property type="molecule type" value="Genomic_DNA"/>
</dbReference>
<gene>
    <name evidence="1" type="ORF">K8V11_00700</name>
</gene>
<reference evidence="1" key="2">
    <citation type="submission" date="2021-09" db="EMBL/GenBank/DDBJ databases">
        <authorList>
            <person name="Gilroy R."/>
        </authorList>
    </citation>
    <scope>NUCLEOTIDE SEQUENCE</scope>
    <source>
        <strain evidence="1">ChiGjej1B1-18357</strain>
    </source>
</reference>
<evidence type="ECO:0000313" key="1">
    <source>
        <dbReference type="EMBL" id="HJE89514.1"/>
    </source>
</evidence>
<comment type="caution">
    <text evidence="1">The sequence shown here is derived from an EMBL/GenBank/DDBJ whole genome shotgun (WGS) entry which is preliminary data.</text>
</comment>
<dbReference type="Proteomes" id="UP000776650">
    <property type="component" value="Unassembled WGS sequence"/>
</dbReference>
<evidence type="ECO:0008006" key="3">
    <source>
        <dbReference type="Google" id="ProtNLM"/>
    </source>
</evidence>
<protein>
    <recommendedName>
        <fullName evidence="3">Endonuclease</fullName>
    </recommendedName>
</protein>
<sequence>MVDFVYEMFVEQVQKHGLENAVARWEATGTHVDRLDELQKRYDDNLRKITDGGPAIVGTGDKEPWYQGPLDSDPAWNSLVGELRRIGRGDQIPSLNASSSKVVAETPNPATAPGGARGLVVGFVQSGKTTNFTAVAAKLADLDYRAVIVLSGIHNALRRQTQERLNEQLVSLNPERWFTATTLDEDFWHNGSPAPHLTTPNKTMLIVAKKNARVLDRLLKWLKQDSASKALQEA</sequence>
<accession>A0A921F2W4</accession>
<proteinExistence type="predicted"/>
<reference evidence="1" key="1">
    <citation type="journal article" date="2021" name="PeerJ">
        <title>Extensive microbial diversity within the chicken gut microbiome revealed by metagenomics and culture.</title>
        <authorList>
            <person name="Gilroy R."/>
            <person name="Ravi A."/>
            <person name="Getino M."/>
            <person name="Pursley I."/>
            <person name="Horton D.L."/>
            <person name="Alikhan N.F."/>
            <person name="Baker D."/>
            <person name="Gharbi K."/>
            <person name="Hall N."/>
            <person name="Watson M."/>
            <person name="Adriaenssens E.M."/>
            <person name="Foster-Nyarko E."/>
            <person name="Jarju S."/>
            <person name="Secka A."/>
            <person name="Antonio M."/>
            <person name="Oren A."/>
            <person name="Chaudhuri R.R."/>
            <person name="La Ragione R."/>
            <person name="Hildebrand F."/>
            <person name="Pallen M.J."/>
        </authorList>
    </citation>
    <scope>NUCLEOTIDE SEQUENCE</scope>
    <source>
        <strain evidence="1">ChiGjej1B1-18357</strain>
    </source>
</reference>
<name>A0A921F2W4_9ACTN</name>